<dbReference type="InterPro" id="IPR003593">
    <property type="entry name" value="AAA+_ATPase"/>
</dbReference>
<evidence type="ECO:0000256" key="8">
    <source>
        <dbReference type="ARBA" id="ARBA00023136"/>
    </source>
</evidence>
<dbReference type="GO" id="GO:0015418">
    <property type="term" value="F:ABC-type quaternary ammonium compound transporting activity"/>
    <property type="evidence" value="ECO:0007669"/>
    <property type="project" value="UniProtKB-EC"/>
</dbReference>
<dbReference type="AlphaFoldDB" id="A0A6N7XQB4"/>
<keyword evidence="5 11" id="KW-0067">ATP-binding</keyword>
<dbReference type="GO" id="GO:0015408">
    <property type="term" value="F:ABC-type ferric iron transporter activity"/>
    <property type="evidence" value="ECO:0007669"/>
    <property type="project" value="InterPro"/>
</dbReference>
<evidence type="ECO:0000259" key="10">
    <source>
        <dbReference type="PROSITE" id="PS50893"/>
    </source>
</evidence>
<keyword evidence="8" id="KW-0472">Membrane</keyword>
<evidence type="ECO:0000256" key="5">
    <source>
        <dbReference type="ARBA" id="ARBA00022840"/>
    </source>
</evidence>
<keyword evidence="12" id="KW-1185">Reference proteome</keyword>
<keyword evidence="7" id="KW-0406">Ion transport</keyword>
<sequence>MFLTVSGLTKIYGDKKVVDNVSFEAEKGSITCILGPSGSGKTTILRCLGGFENPESGNVIIDNREILSLSPEERPISTVFQSYGLFPHKSVIENTIYGLKFKKVTRKEAIKEGQEILEIVGLKGYDNRRINQLSGGEQQRVALARSLVVKPNLLLLDEPFSNLDAKLKLVMREEIQKIQKTFNITTIFVTHDQEDAFSVADQIILMNKGRIEQISSPMDIYNYPKGEFPLQFIGRSNIKSTNEKVEFVRPEEIKLHDNPKENTMEGIIEKRVFKGAIVEYHISTKDANLIAIELSKDKVYNEGSIVYLEFEYKVIM</sequence>
<accession>A0A6N7XQB4</accession>
<evidence type="ECO:0000313" key="11">
    <source>
        <dbReference type="EMBL" id="MSU02992.1"/>
    </source>
</evidence>
<dbReference type="InterPro" id="IPR027417">
    <property type="entry name" value="P-loop_NTPase"/>
</dbReference>
<keyword evidence="4" id="KW-0547">Nucleotide-binding</keyword>
<evidence type="ECO:0000256" key="4">
    <source>
        <dbReference type="ARBA" id="ARBA00022741"/>
    </source>
</evidence>
<evidence type="ECO:0000256" key="6">
    <source>
        <dbReference type="ARBA" id="ARBA00023004"/>
    </source>
</evidence>
<dbReference type="GO" id="GO:0043190">
    <property type="term" value="C:ATP-binding cassette (ABC) transporter complex"/>
    <property type="evidence" value="ECO:0007669"/>
    <property type="project" value="InterPro"/>
</dbReference>
<dbReference type="PANTHER" id="PTHR42781:SF4">
    <property type="entry name" value="SPERMIDINE_PUTRESCINE IMPORT ATP-BINDING PROTEIN POTA"/>
    <property type="match status" value="1"/>
</dbReference>
<dbReference type="Pfam" id="PF08402">
    <property type="entry name" value="TOBE_2"/>
    <property type="match status" value="1"/>
</dbReference>
<dbReference type="InterPro" id="IPR013611">
    <property type="entry name" value="Transp-assoc_OB_typ2"/>
</dbReference>
<feature type="domain" description="ABC transporter" evidence="10">
    <location>
        <begin position="3"/>
        <end position="233"/>
    </location>
</feature>
<dbReference type="EMBL" id="VUNQ01000050">
    <property type="protein sequence ID" value="MSU02992.1"/>
    <property type="molecule type" value="Genomic_DNA"/>
</dbReference>
<reference evidence="11 12" key="1">
    <citation type="submission" date="2019-09" db="EMBL/GenBank/DDBJ databases">
        <title>In-depth cultivation of the pig gut microbiome towards novel bacterial diversity and tailored functional studies.</title>
        <authorList>
            <person name="Wylensek D."/>
            <person name="Hitch T.C.A."/>
            <person name="Clavel T."/>
        </authorList>
    </citation>
    <scope>NUCLEOTIDE SEQUENCE [LARGE SCALE GENOMIC DNA]</scope>
    <source>
        <strain evidence="11 12">WCA3-693-APC-4?</strain>
    </source>
</reference>
<dbReference type="Pfam" id="PF00005">
    <property type="entry name" value="ABC_tran"/>
    <property type="match status" value="1"/>
</dbReference>
<dbReference type="GO" id="GO:0005524">
    <property type="term" value="F:ATP binding"/>
    <property type="evidence" value="ECO:0007669"/>
    <property type="project" value="UniProtKB-KW"/>
</dbReference>
<dbReference type="SUPFAM" id="SSF52540">
    <property type="entry name" value="P-loop containing nucleoside triphosphate hydrolases"/>
    <property type="match status" value="1"/>
</dbReference>
<dbReference type="CDD" id="cd03259">
    <property type="entry name" value="ABC_Carb_Solutes_like"/>
    <property type="match status" value="1"/>
</dbReference>
<comment type="caution">
    <text evidence="11">The sequence shown here is derived from an EMBL/GenBank/DDBJ whole genome shotgun (WGS) entry which is preliminary data.</text>
</comment>
<name>A0A6N7XQB4_9FIRM</name>
<keyword evidence="3" id="KW-0410">Iron transport</keyword>
<dbReference type="InterPro" id="IPR015853">
    <property type="entry name" value="ABC_transpr_FbpC"/>
</dbReference>
<dbReference type="PROSITE" id="PS00211">
    <property type="entry name" value="ABC_TRANSPORTER_1"/>
    <property type="match status" value="1"/>
</dbReference>
<evidence type="ECO:0000256" key="7">
    <source>
        <dbReference type="ARBA" id="ARBA00023065"/>
    </source>
</evidence>
<keyword evidence="2" id="KW-1003">Cell membrane</keyword>
<dbReference type="FunFam" id="3.40.50.300:FF:000425">
    <property type="entry name" value="Probable ABC transporter, ATP-binding subunit"/>
    <property type="match status" value="1"/>
</dbReference>
<dbReference type="InterPro" id="IPR017871">
    <property type="entry name" value="ABC_transporter-like_CS"/>
</dbReference>
<proteinExistence type="predicted"/>
<organism evidence="11 12">
    <name type="scientific">Tissierella pigra</name>
    <dbReference type="NCBI Taxonomy" id="2607614"/>
    <lineage>
        <taxon>Bacteria</taxon>
        <taxon>Bacillati</taxon>
        <taxon>Bacillota</taxon>
        <taxon>Tissierellia</taxon>
        <taxon>Tissierellales</taxon>
        <taxon>Tissierellaceae</taxon>
        <taxon>Tissierella</taxon>
    </lineage>
</organism>
<dbReference type="SUPFAM" id="SSF50331">
    <property type="entry name" value="MOP-like"/>
    <property type="match status" value="1"/>
</dbReference>
<evidence type="ECO:0000256" key="1">
    <source>
        <dbReference type="ARBA" id="ARBA00022448"/>
    </source>
</evidence>
<dbReference type="InterPro" id="IPR008995">
    <property type="entry name" value="Mo/tungstate-bd_C_term_dom"/>
</dbReference>
<dbReference type="Proteomes" id="UP000469523">
    <property type="component" value="Unassembled WGS sequence"/>
</dbReference>
<dbReference type="GO" id="GO:0016887">
    <property type="term" value="F:ATP hydrolysis activity"/>
    <property type="evidence" value="ECO:0007669"/>
    <property type="project" value="InterPro"/>
</dbReference>
<dbReference type="InterPro" id="IPR050093">
    <property type="entry name" value="ABC_SmlMolc_Importer"/>
</dbReference>
<protein>
    <recommendedName>
        <fullName evidence="9">ABC-type quaternary amine transporter</fullName>
        <ecNumber evidence="9">7.6.2.9</ecNumber>
    </recommendedName>
</protein>
<dbReference type="SMART" id="SM00382">
    <property type="entry name" value="AAA"/>
    <property type="match status" value="1"/>
</dbReference>
<evidence type="ECO:0000256" key="2">
    <source>
        <dbReference type="ARBA" id="ARBA00022475"/>
    </source>
</evidence>
<keyword evidence="1" id="KW-0813">Transport</keyword>
<dbReference type="PANTHER" id="PTHR42781">
    <property type="entry name" value="SPERMIDINE/PUTRESCINE IMPORT ATP-BINDING PROTEIN POTA"/>
    <property type="match status" value="1"/>
</dbReference>
<dbReference type="RefSeq" id="WP_154442349.1">
    <property type="nucleotide sequence ID" value="NZ_VUNQ01000050.1"/>
</dbReference>
<dbReference type="InterPro" id="IPR003439">
    <property type="entry name" value="ABC_transporter-like_ATP-bd"/>
</dbReference>
<dbReference type="PROSITE" id="PS50893">
    <property type="entry name" value="ABC_TRANSPORTER_2"/>
    <property type="match status" value="1"/>
</dbReference>
<gene>
    <name evidence="11" type="ORF">FYJ83_16130</name>
</gene>
<evidence type="ECO:0000313" key="12">
    <source>
        <dbReference type="Proteomes" id="UP000469523"/>
    </source>
</evidence>
<evidence type="ECO:0000256" key="9">
    <source>
        <dbReference type="ARBA" id="ARBA00066388"/>
    </source>
</evidence>
<dbReference type="Gene3D" id="3.40.50.300">
    <property type="entry name" value="P-loop containing nucleotide triphosphate hydrolases"/>
    <property type="match status" value="1"/>
</dbReference>
<dbReference type="EC" id="7.6.2.9" evidence="9"/>
<evidence type="ECO:0000256" key="3">
    <source>
        <dbReference type="ARBA" id="ARBA00022496"/>
    </source>
</evidence>
<keyword evidence="6" id="KW-0408">Iron</keyword>